<accession>A0A937UMZ3</accession>
<dbReference type="FunFam" id="3.30.70.270:FF:000001">
    <property type="entry name" value="Diguanylate cyclase domain protein"/>
    <property type="match status" value="1"/>
</dbReference>
<dbReference type="CDD" id="cd01949">
    <property type="entry name" value="GGDEF"/>
    <property type="match status" value="1"/>
</dbReference>
<reference evidence="3" key="1">
    <citation type="submission" date="2020-12" db="EMBL/GenBank/DDBJ databases">
        <title>Genomic characterization of non-nitrogen-fixing Frankia strains.</title>
        <authorList>
            <person name="Carlos-Shanley C."/>
            <person name="Guerra T."/>
            <person name="Hahn D."/>
        </authorList>
    </citation>
    <scope>NUCLEOTIDE SEQUENCE</scope>
    <source>
        <strain evidence="3">CN6</strain>
    </source>
</reference>
<dbReference type="SUPFAM" id="SSF55073">
    <property type="entry name" value="Nucleotide cyclase"/>
    <property type="match status" value="1"/>
</dbReference>
<dbReference type="InterPro" id="IPR052163">
    <property type="entry name" value="DGC-Regulatory_Protein"/>
</dbReference>
<feature type="transmembrane region" description="Helical" evidence="1">
    <location>
        <begin position="54"/>
        <end position="74"/>
    </location>
</feature>
<keyword evidence="1" id="KW-1133">Transmembrane helix</keyword>
<evidence type="ECO:0000313" key="3">
    <source>
        <dbReference type="EMBL" id="MBL7629339.1"/>
    </source>
</evidence>
<dbReference type="Proteomes" id="UP000604475">
    <property type="component" value="Unassembled WGS sequence"/>
</dbReference>
<sequence length="544" mass="58435">MPDGGVETRPAGRAGAMAARPVTDRTFRAMLTLVLALLALSTASQLALSGQPRLVAQAATMFATGALATVFAVVGIARTRGVERRWRLLVAAGPLSTLPGAVEWTRQYFSGNPELLRLTPPESVFLVAPVLAIAGLICMPAGTDERQKRAPPRPDGGVWPRYSHTVIALDGLMIVLSIFLIAWFALLRHVVGSGISGTSFVIALAFAMTSALLVVVLALVATFRRPSNGRALALLGVGLVALAASETVLVRLSLPGADVQGTVPLWIGAAAGPVLVALAMIAPARDTRHQRPPERDRVTIGRFRWQGDEVRRWLHAYLPYLPLAVAAVLVLATAVRDGALRGLTLYVALCLTALATLRQLIVVAENRRLVSDLRVVHQQLRHQAYHDGLTGLANRALFILELELAVTAHSERGQPVVVLFCDIDHFKTVNDTHGHAAGDQFLRTVADRLRTAVREDDLAARLGGDEFAVLLTRSDADPHTAGRQCARRITAAMDRPVTLAGHLQRIQISIGVALADSHQSLVSAEQILHQADTAMYHVKQLQKG</sequence>
<evidence type="ECO:0000313" key="4">
    <source>
        <dbReference type="Proteomes" id="UP000604475"/>
    </source>
</evidence>
<feature type="transmembrane region" description="Helical" evidence="1">
    <location>
        <begin position="263"/>
        <end position="282"/>
    </location>
</feature>
<gene>
    <name evidence="3" type="ORF">I7412_19650</name>
</gene>
<feature type="transmembrane region" description="Helical" evidence="1">
    <location>
        <begin position="198"/>
        <end position="220"/>
    </location>
</feature>
<feature type="transmembrane region" description="Helical" evidence="1">
    <location>
        <begin position="124"/>
        <end position="143"/>
    </location>
</feature>
<organism evidence="3 4">
    <name type="scientific">Frankia nepalensis</name>
    <dbReference type="NCBI Taxonomy" id="1836974"/>
    <lineage>
        <taxon>Bacteria</taxon>
        <taxon>Bacillati</taxon>
        <taxon>Actinomycetota</taxon>
        <taxon>Actinomycetes</taxon>
        <taxon>Frankiales</taxon>
        <taxon>Frankiaceae</taxon>
        <taxon>Frankia</taxon>
    </lineage>
</organism>
<feature type="transmembrane region" description="Helical" evidence="1">
    <location>
        <begin position="314"/>
        <end position="333"/>
    </location>
</feature>
<feature type="transmembrane region" description="Helical" evidence="1">
    <location>
        <begin position="345"/>
        <end position="364"/>
    </location>
</feature>
<proteinExistence type="predicted"/>
<feature type="transmembrane region" description="Helical" evidence="1">
    <location>
        <begin position="27"/>
        <end position="48"/>
    </location>
</feature>
<keyword evidence="1" id="KW-0812">Transmembrane</keyword>
<dbReference type="NCBIfam" id="TIGR00254">
    <property type="entry name" value="GGDEF"/>
    <property type="match status" value="1"/>
</dbReference>
<name>A0A937UMZ3_9ACTN</name>
<dbReference type="Pfam" id="PF00990">
    <property type="entry name" value="GGDEF"/>
    <property type="match status" value="1"/>
</dbReference>
<dbReference type="Gene3D" id="3.30.70.270">
    <property type="match status" value="1"/>
</dbReference>
<evidence type="ECO:0000256" key="1">
    <source>
        <dbReference type="SAM" id="Phobius"/>
    </source>
</evidence>
<dbReference type="InterPro" id="IPR043128">
    <property type="entry name" value="Rev_trsase/Diguanyl_cyclase"/>
</dbReference>
<dbReference type="AlphaFoldDB" id="A0A937UMZ3"/>
<dbReference type="EMBL" id="JAEACQ010000227">
    <property type="protein sequence ID" value="MBL7629339.1"/>
    <property type="molecule type" value="Genomic_DNA"/>
</dbReference>
<keyword evidence="1" id="KW-0472">Membrane</keyword>
<dbReference type="InterPro" id="IPR000160">
    <property type="entry name" value="GGDEF_dom"/>
</dbReference>
<dbReference type="PANTHER" id="PTHR46663">
    <property type="entry name" value="DIGUANYLATE CYCLASE DGCT-RELATED"/>
    <property type="match status" value="1"/>
</dbReference>
<dbReference type="PROSITE" id="PS50887">
    <property type="entry name" value="GGDEF"/>
    <property type="match status" value="1"/>
</dbReference>
<dbReference type="PANTHER" id="PTHR46663:SF4">
    <property type="entry name" value="DIGUANYLATE CYCLASE DGCT-RELATED"/>
    <property type="match status" value="1"/>
</dbReference>
<keyword evidence="4" id="KW-1185">Reference proteome</keyword>
<evidence type="ECO:0000259" key="2">
    <source>
        <dbReference type="PROSITE" id="PS50887"/>
    </source>
</evidence>
<comment type="caution">
    <text evidence="3">The sequence shown here is derived from an EMBL/GenBank/DDBJ whole genome shotgun (WGS) entry which is preliminary data.</text>
</comment>
<dbReference type="InterPro" id="IPR029787">
    <property type="entry name" value="Nucleotide_cyclase"/>
</dbReference>
<dbReference type="RefSeq" id="WP_203005246.1">
    <property type="nucleotide sequence ID" value="NZ_JADWYU010000131.1"/>
</dbReference>
<feature type="domain" description="GGDEF" evidence="2">
    <location>
        <begin position="414"/>
        <end position="544"/>
    </location>
</feature>
<dbReference type="SMART" id="SM00267">
    <property type="entry name" value="GGDEF"/>
    <property type="match status" value="1"/>
</dbReference>
<feature type="transmembrane region" description="Helical" evidence="1">
    <location>
        <begin position="164"/>
        <end position="186"/>
    </location>
</feature>
<feature type="transmembrane region" description="Helical" evidence="1">
    <location>
        <begin position="232"/>
        <end position="251"/>
    </location>
</feature>
<protein>
    <submittedName>
        <fullName evidence="3">GGDEF domain-containing protein</fullName>
    </submittedName>
</protein>